<organism evidence="1 2">
    <name type="scientific">Thioploca ingrica</name>
    <dbReference type="NCBI Taxonomy" id="40754"/>
    <lineage>
        <taxon>Bacteria</taxon>
        <taxon>Pseudomonadati</taxon>
        <taxon>Pseudomonadota</taxon>
        <taxon>Gammaproteobacteria</taxon>
        <taxon>Thiotrichales</taxon>
        <taxon>Thiotrichaceae</taxon>
        <taxon>Thioploca</taxon>
    </lineage>
</organism>
<proteinExistence type="predicted"/>
<name>A0A090AFA3_9GAMM</name>
<reference evidence="1 2" key="1">
    <citation type="journal article" date="2014" name="ISME J.">
        <title>Ecophysiology of Thioploca ingrica as revealed by the complete genome sequence supplemented with proteomic evidence.</title>
        <authorList>
            <person name="Kojima H."/>
            <person name="Ogura Y."/>
            <person name="Yamamoto N."/>
            <person name="Togashi T."/>
            <person name="Mori H."/>
            <person name="Watanabe T."/>
            <person name="Nemoto F."/>
            <person name="Kurokawa K."/>
            <person name="Hayashi T."/>
            <person name="Fukui M."/>
        </authorList>
    </citation>
    <scope>NUCLEOTIDE SEQUENCE [LARGE SCALE GENOMIC DNA]</scope>
</reference>
<gene>
    <name evidence="1" type="ORF">THII_1437</name>
</gene>
<dbReference type="EMBL" id="AP014633">
    <property type="protein sequence ID" value="BAP55734.1"/>
    <property type="molecule type" value="Genomic_DNA"/>
</dbReference>
<dbReference type="OrthoDB" id="9814800at2"/>
<dbReference type="KEGG" id="tig:THII_1437"/>
<evidence type="ECO:0000313" key="1">
    <source>
        <dbReference type="EMBL" id="BAP55734.1"/>
    </source>
</evidence>
<dbReference type="CDD" id="cd08168">
    <property type="entry name" value="Cytochrom_C3"/>
    <property type="match status" value="1"/>
</dbReference>
<keyword evidence="2" id="KW-1185">Reference proteome</keyword>
<evidence type="ECO:0000313" key="2">
    <source>
        <dbReference type="Proteomes" id="UP000031623"/>
    </source>
</evidence>
<dbReference type="Proteomes" id="UP000031623">
    <property type="component" value="Chromosome"/>
</dbReference>
<protein>
    <submittedName>
        <fullName evidence="1">Uncharacterized protein</fullName>
    </submittedName>
</protein>
<dbReference type="STRING" id="40754.THII_1437"/>
<accession>A0A090AFA3</accession>
<dbReference type="InterPro" id="IPR036280">
    <property type="entry name" value="Multihaem_cyt_sf"/>
</dbReference>
<dbReference type="AlphaFoldDB" id="A0A090AFA3"/>
<sequence>MQYLKIVSVIFASSCLVFLSTINTLSAEELIPPTLLDFSQTDATLTPQLTVNNQPATVGQQWIASDKINLSAQLKVAQADIGKEGSVYVVMLWNNSIFLMKDNKGNWLPWNGDFKQLVAYFTQTLPEQATPVEIISGLGGLTGQFAVYVGYQNNQTRNAIYYNASPITFTVQSIQEVMTTSLHGTTRGMSHFYGVDQGGLEQFTHLPYDDLTCNSCHVDSTACTSCHAVPGDTPDNAKCLDSCHRRQKFEQQFSPDYHLLAQASGGLEMKCASCHTAKQMHGDGQPYSSLHNNPTKVDCQQSGCHTNLAIAGKTMHETHLQNLECAACHVKMTMTCYSCHFADGSGFQPPITDWKILVKQASTGKITTGNIQTMVSAGNSFLVVAPFFGHTVQKNNELTCATCHDSPAVREYKQQGSMTLATWNETDKTIKNLTGVIPIPLDWQTALKVDFVAKDTSGEWTFQKDSIDATQMLFADPINVKKMPKF</sequence>
<dbReference type="SUPFAM" id="SSF48695">
    <property type="entry name" value="Multiheme cytochromes"/>
    <property type="match status" value="1"/>
</dbReference>
<dbReference type="HOGENOM" id="CLU_561324_0_0_6"/>